<dbReference type="SUPFAM" id="SSF52058">
    <property type="entry name" value="L domain-like"/>
    <property type="match status" value="1"/>
</dbReference>
<evidence type="ECO:0000256" key="2">
    <source>
        <dbReference type="ARBA" id="ARBA00022614"/>
    </source>
</evidence>
<dbReference type="SMART" id="SM00255">
    <property type="entry name" value="TIR"/>
    <property type="match status" value="1"/>
</dbReference>
<keyword evidence="4" id="KW-0378">Hydrolase</keyword>
<dbReference type="EC" id="3.2.2.6" evidence="1"/>
<dbReference type="EMBL" id="JAIQCV010000007">
    <property type="protein sequence ID" value="KAH1084182.1"/>
    <property type="molecule type" value="Genomic_DNA"/>
</dbReference>
<dbReference type="InterPro" id="IPR045344">
    <property type="entry name" value="C-JID"/>
</dbReference>
<dbReference type="InterPro" id="IPR035897">
    <property type="entry name" value="Toll_tir_struct_dom_sf"/>
</dbReference>
<dbReference type="InterPro" id="IPR002182">
    <property type="entry name" value="NB-ARC"/>
</dbReference>
<dbReference type="Gene3D" id="3.40.50.300">
    <property type="entry name" value="P-loop containing nucleotide triphosphate hydrolases"/>
    <property type="match status" value="1"/>
</dbReference>
<keyword evidence="2" id="KW-0433">Leucine-rich repeat</keyword>
<organism evidence="9 10">
    <name type="scientific">Gossypium stocksii</name>
    <dbReference type="NCBI Taxonomy" id="47602"/>
    <lineage>
        <taxon>Eukaryota</taxon>
        <taxon>Viridiplantae</taxon>
        <taxon>Streptophyta</taxon>
        <taxon>Embryophyta</taxon>
        <taxon>Tracheophyta</taxon>
        <taxon>Spermatophyta</taxon>
        <taxon>Magnoliopsida</taxon>
        <taxon>eudicotyledons</taxon>
        <taxon>Gunneridae</taxon>
        <taxon>Pentapetalae</taxon>
        <taxon>rosids</taxon>
        <taxon>malvids</taxon>
        <taxon>Malvales</taxon>
        <taxon>Malvaceae</taxon>
        <taxon>Malvoideae</taxon>
        <taxon>Gossypium</taxon>
    </lineage>
</organism>
<evidence type="ECO:0000259" key="8">
    <source>
        <dbReference type="PROSITE" id="PS50104"/>
    </source>
</evidence>
<dbReference type="InterPro" id="IPR000157">
    <property type="entry name" value="TIR_dom"/>
</dbReference>
<dbReference type="InterPro" id="IPR003591">
    <property type="entry name" value="Leu-rich_rpt_typical-subtyp"/>
</dbReference>
<reference evidence="9 10" key="1">
    <citation type="journal article" date="2021" name="Plant Biotechnol. J.">
        <title>Multi-omics assisted identification of the key and species-specific regulatory components of drought-tolerant mechanisms in Gossypium stocksii.</title>
        <authorList>
            <person name="Yu D."/>
            <person name="Ke L."/>
            <person name="Zhang D."/>
            <person name="Wu Y."/>
            <person name="Sun Y."/>
            <person name="Mei J."/>
            <person name="Sun J."/>
            <person name="Sun Y."/>
        </authorList>
    </citation>
    <scope>NUCLEOTIDE SEQUENCE [LARGE SCALE GENOMIC DNA]</scope>
    <source>
        <strain evidence="10">cv. E1</strain>
        <tissue evidence="9">Leaf</tissue>
    </source>
</reference>
<dbReference type="SUPFAM" id="SSF52047">
    <property type="entry name" value="RNI-like"/>
    <property type="match status" value="1"/>
</dbReference>
<dbReference type="GO" id="GO:0006952">
    <property type="term" value="P:defense response"/>
    <property type="evidence" value="ECO:0007669"/>
    <property type="project" value="InterPro"/>
</dbReference>
<evidence type="ECO:0000256" key="1">
    <source>
        <dbReference type="ARBA" id="ARBA00011982"/>
    </source>
</evidence>
<dbReference type="InterPro" id="IPR042197">
    <property type="entry name" value="Apaf_helical"/>
</dbReference>
<evidence type="ECO:0000256" key="6">
    <source>
        <dbReference type="ARBA" id="ARBA00047304"/>
    </source>
</evidence>
<dbReference type="InterPro" id="IPR032675">
    <property type="entry name" value="LRR_dom_sf"/>
</dbReference>
<dbReference type="PANTHER" id="PTHR11017">
    <property type="entry name" value="LEUCINE-RICH REPEAT-CONTAINING PROTEIN"/>
    <property type="match status" value="1"/>
</dbReference>
<dbReference type="SUPFAM" id="SSF52200">
    <property type="entry name" value="Toll/Interleukin receptor TIR domain"/>
    <property type="match status" value="1"/>
</dbReference>
<dbReference type="PROSITE" id="PS51450">
    <property type="entry name" value="LRR"/>
    <property type="match status" value="1"/>
</dbReference>
<keyword evidence="5" id="KW-0520">NAD</keyword>
<dbReference type="Gene3D" id="3.80.10.10">
    <property type="entry name" value="Ribonuclease Inhibitor"/>
    <property type="match status" value="3"/>
</dbReference>
<keyword evidence="10" id="KW-1185">Reference proteome</keyword>
<evidence type="ECO:0000256" key="4">
    <source>
        <dbReference type="ARBA" id="ARBA00022801"/>
    </source>
</evidence>
<feature type="compositionally biased region" description="Basic and acidic residues" evidence="7">
    <location>
        <begin position="1464"/>
        <end position="1475"/>
    </location>
</feature>
<protein>
    <recommendedName>
        <fullName evidence="1">ADP-ribosyl cyclase/cyclic ADP-ribose hydrolase</fullName>
        <ecNumber evidence="1">3.2.2.6</ecNumber>
    </recommendedName>
</protein>
<comment type="catalytic activity">
    <reaction evidence="6">
        <text>NAD(+) + H2O = ADP-D-ribose + nicotinamide + H(+)</text>
        <dbReference type="Rhea" id="RHEA:16301"/>
        <dbReference type="ChEBI" id="CHEBI:15377"/>
        <dbReference type="ChEBI" id="CHEBI:15378"/>
        <dbReference type="ChEBI" id="CHEBI:17154"/>
        <dbReference type="ChEBI" id="CHEBI:57540"/>
        <dbReference type="ChEBI" id="CHEBI:57967"/>
        <dbReference type="EC" id="3.2.2.6"/>
    </reaction>
    <physiologicalReaction direction="left-to-right" evidence="6">
        <dbReference type="Rhea" id="RHEA:16302"/>
    </physiologicalReaction>
</comment>
<dbReference type="OrthoDB" id="992473at2759"/>
<dbReference type="Pfam" id="PF00931">
    <property type="entry name" value="NB-ARC"/>
    <property type="match status" value="1"/>
</dbReference>
<dbReference type="Pfam" id="PF23282">
    <property type="entry name" value="WHD_ROQ1"/>
    <property type="match status" value="1"/>
</dbReference>
<evidence type="ECO:0000256" key="5">
    <source>
        <dbReference type="ARBA" id="ARBA00023027"/>
    </source>
</evidence>
<dbReference type="InterPro" id="IPR001611">
    <property type="entry name" value="Leu-rich_rpt"/>
</dbReference>
<dbReference type="GO" id="GO:0007165">
    <property type="term" value="P:signal transduction"/>
    <property type="evidence" value="ECO:0007669"/>
    <property type="project" value="InterPro"/>
</dbReference>
<dbReference type="Proteomes" id="UP000828251">
    <property type="component" value="Unassembled WGS sequence"/>
</dbReference>
<dbReference type="Pfam" id="PF01582">
    <property type="entry name" value="TIR"/>
    <property type="match status" value="1"/>
</dbReference>
<dbReference type="InterPro" id="IPR044974">
    <property type="entry name" value="Disease_R_plants"/>
</dbReference>
<evidence type="ECO:0000313" key="10">
    <source>
        <dbReference type="Proteomes" id="UP000828251"/>
    </source>
</evidence>
<dbReference type="Gene3D" id="1.10.8.430">
    <property type="entry name" value="Helical domain of apoptotic protease-activating factors"/>
    <property type="match status" value="1"/>
</dbReference>
<dbReference type="InterPro" id="IPR027417">
    <property type="entry name" value="P-loop_NTPase"/>
</dbReference>
<evidence type="ECO:0000313" key="9">
    <source>
        <dbReference type="EMBL" id="KAH1084182.1"/>
    </source>
</evidence>
<dbReference type="SUPFAM" id="SSF52540">
    <property type="entry name" value="P-loop containing nucleoside triphosphate hydrolases"/>
    <property type="match status" value="1"/>
</dbReference>
<dbReference type="Pfam" id="PF20160">
    <property type="entry name" value="C-JID"/>
    <property type="match status" value="1"/>
</dbReference>
<dbReference type="PROSITE" id="PS50104">
    <property type="entry name" value="TIR"/>
    <property type="match status" value="1"/>
</dbReference>
<comment type="caution">
    <text evidence="9">The sequence shown here is derived from an EMBL/GenBank/DDBJ whole genome shotgun (WGS) entry which is preliminary data.</text>
</comment>
<dbReference type="Gene3D" id="3.40.50.10140">
    <property type="entry name" value="Toll/interleukin-1 receptor homology (TIR) domain"/>
    <property type="match status" value="1"/>
</dbReference>
<gene>
    <name evidence="9" type="ORF">J1N35_023943</name>
</gene>
<dbReference type="GO" id="GO:0043531">
    <property type="term" value="F:ADP binding"/>
    <property type="evidence" value="ECO:0007669"/>
    <property type="project" value="InterPro"/>
</dbReference>
<keyword evidence="3" id="KW-0677">Repeat</keyword>
<feature type="region of interest" description="Disordered" evidence="7">
    <location>
        <begin position="1446"/>
        <end position="1475"/>
    </location>
</feature>
<accession>A0A9D3VKY1</accession>
<name>A0A9D3VKY1_9ROSI</name>
<sequence length="1493" mass="169755">MAIDWLPPVPRGEDTRNNFTDHLYDALSRSGIVTFRDDPKLEAGEETVPELLKAIQQSWCSELAEIVKQHNNDGHKVFPIFYHVNPSDLRKQKEKVEEAFARHKERYKGDSEKIQRWRKALIQVAAIKGWHLNNRCESEFIKDIVKKISAKLCQTYPVTHSDLVGISERLEDLYLKINIGEDDVRVTGICGMGGIGKTTLARVAYTQMSSHFEGKSFIADIREVSDKCGLVSLQKQLLSQIFHGECFNFFDVHEGSAIISHRLSHKKVLVVLDNVDNIQHLTYLVGRHDWFGLGSRIVVTTRDEHLLRSWPVDDVYEPTTLNPKDSLQLFSLKAFHSDTVLKDDFIELSKHVVNYAGGLPLALEVFGSFLCGRDATQWRSAIDRLKRDSNKEILDKLRISFDGLEEREKNIFLDIACFFNGWHKDFVIKILDGCEFFPDIGIDVLVKKSLVKVDKHNEYLKMHDLLQEMGRTIVKEKCVDEPGKRCRLWEERDVHHVLTKNTLIFVLVMDIRESRKILNLDVDTFLKMKKLRLLKVLCLSNCDDLKFLSNELRLLDWTGYLLRYLPSNFQPNNLVALLLPNSHIQQLWKENRPLFNLKIMNLKGSQNLIKTPDFTTASNLEVLILEGCIKLVDVHPSIGVLKSLILLNLKDCKSLRSLPTKIGMESLETLILSGCSNLVRFPEIDEKMERLKTLDLSSCYRVENLSKNLQQAKFLEKLDLSETAITEPPSFICQFKNLKVLSFNGRKGPSYKLLPNLPSLFKVIQGRRTNPMARMLPLLSGLSSLRELKLRNCNLCEGDIPLDISGLSSLWHLDLSDNNFISIPASNLIIIPLALTQLSRLKLIKFSGCKMLKSLPELPTSIPVLVINGCSSLEVVASPSKVCNLVGCGDITAINCFKLAEKINALALLKEHIKALPNSRKFYDDGFFDIMMPGTEIPEWFSQQESGSSIMIPLRKDSEWIGVACCCIFVNNDASRNNESIYCNGSMFRGRNCRPIYWRYRWITEMTEGIIIDTKRVLKSLKLLNLRNCKSLRTLQTKIGMESLETLILSGCSSLVIQGRRTNPMAWMLPLLSGLSSLTKLKLRDCNLCEGDIPRGISGLSSLIRLDLSGNNFISIPASLTRLSKLLELNLSNCNMCTLGEGDIPSDISCLSSLIILNLRNKNFISIPASLTRVSKLDFLGLSNCVKLKSLPELPTSIGRVVINACSSLEVVASPTKVHNLAIIKAINCFKLADNVNALTLLKEHIKALPNSRKFFDNGFFDIMMPGSEIPEWFSQQKSDSSIKIPLPINLRNDGEWIGVACCCIFVNNDASRNESISCDGSIFRGRNCRPICWRNRWVGRQFDKPIMKDHLFLRYFPRDQLYPFSLEDKYGDCETNNLWATDCLDQICDELKLCFNTEFGPNFPCVKVKNCGVRIVYEKDLEEIKELQCHTPSSPIFEHIHQHSAHNHGSVGSTSHMKRKRNIHEETEKEEPQPKRMQNFFNFVMGQSRKKH</sequence>
<evidence type="ECO:0000256" key="7">
    <source>
        <dbReference type="SAM" id="MobiDB-lite"/>
    </source>
</evidence>
<proteinExistence type="predicted"/>
<dbReference type="GO" id="GO:0061809">
    <property type="term" value="F:NAD+ nucleosidase activity, cyclic ADP-ribose generating"/>
    <property type="evidence" value="ECO:0007669"/>
    <property type="project" value="UniProtKB-EC"/>
</dbReference>
<dbReference type="InterPro" id="IPR058192">
    <property type="entry name" value="WHD_ROQ1-like"/>
</dbReference>
<dbReference type="PRINTS" id="PR00364">
    <property type="entry name" value="DISEASERSIST"/>
</dbReference>
<dbReference type="PANTHER" id="PTHR11017:SF559">
    <property type="entry name" value="DISEASE RESISTANCE PROTEIN CHL1"/>
    <property type="match status" value="1"/>
</dbReference>
<dbReference type="SMART" id="SM00369">
    <property type="entry name" value="LRR_TYP"/>
    <property type="match status" value="2"/>
</dbReference>
<feature type="domain" description="TIR" evidence="8">
    <location>
        <begin position="1"/>
        <end position="152"/>
    </location>
</feature>
<evidence type="ECO:0000256" key="3">
    <source>
        <dbReference type="ARBA" id="ARBA00022737"/>
    </source>
</evidence>